<protein>
    <submittedName>
        <fullName evidence="2">Secreted protein</fullName>
    </submittedName>
</protein>
<evidence type="ECO:0000313" key="2">
    <source>
        <dbReference type="EMBL" id="CCH46963.1"/>
    </source>
</evidence>
<name>K0L0J8_WICCF</name>
<keyword evidence="1" id="KW-0732">Signal</keyword>
<accession>K0L0J8</accession>
<sequence>MKFTLPLLALSSLLMKAQAQAPSASYSVSCPSITPSTESKGVTTTTFGDTVLIYTEYHVTSYFDTCNGNSWTPTSIRTETTTID</sequence>
<dbReference type="AlphaFoldDB" id="K0L0J8"/>
<comment type="caution">
    <text evidence="2">The sequence shown here is derived from an EMBL/GenBank/DDBJ whole genome shotgun (WGS) entry which is preliminary data.</text>
</comment>
<organism evidence="2 3">
    <name type="scientific">Wickerhamomyces ciferrii (strain ATCC 14091 / BCRC 22168 / CBS 111 / JCM 3599 / NBRC 0793 / NRRL Y-1031 F-60-10)</name>
    <name type="common">Yeast</name>
    <name type="synonym">Pichia ciferrii</name>
    <dbReference type="NCBI Taxonomy" id="1206466"/>
    <lineage>
        <taxon>Eukaryota</taxon>
        <taxon>Fungi</taxon>
        <taxon>Dikarya</taxon>
        <taxon>Ascomycota</taxon>
        <taxon>Saccharomycotina</taxon>
        <taxon>Saccharomycetes</taxon>
        <taxon>Phaffomycetales</taxon>
        <taxon>Wickerhamomycetaceae</taxon>
        <taxon>Wickerhamomyces</taxon>
    </lineage>
</organism>
<evidence type="ECO:0000313" key="3">
    <source>
        <dbReference type="Proteomes" id="UP000009328"/>
    </source>
</evidence>
<dbReference type="InParanoid" id="K0L0J8"/>
<evidence type="ECO:0000256" key="1">
    <source>
        <dbReference type="SAM" id="SignalP"/>
    </source>
</evidence>
<feature type="chain" id="PRO_5003836613" evidence="1">
    <location>
        <begin position="20"/>
        <end position="84"/>
    </location>
</feature>
<feature type="signal peptide" evidence="1">
    <location>
        <begin position="1"/>
        <end position="19"/>
    </location>
</feature>
<dbReference type="EMBL" id="CAIF01000290">
    <property type="protein sequence ID" value="CCH46963.1"/>
    <property type="molecule type" value="Genomic_DNA"/>
</dbReference>
<gene>
    <name evidence="2" type="ORF">BN7_6569</name>
</gene>
<reference evidence="2 3" key="1">
    <citation type="journal article" date="2012" name="Eukaryot. Cell">
        <title>Draft genome sequence of Wickerhamomyces ciferrii NRRL Y-1031 F-60-10.</title>
        <authorList>
            <person name="Schneider J."/>
            <person name="Andrea H."/>
            <person name="Blom J."/>
            <person name="Jaenicke S."/>
            <person name="Ruckert C."/>
            <person name="Schorsch C."/>
            <person name="Szczepanowski R."/>
            <person name="Farwick M."/>
            <person name="Goesmann A."/>
            <person name="Puhler A."/>
            <person name="Schaffer S."/>
            <person name="Tauch A."/>
            <person name="Kohler T."/>
            <person name="Brinkrolf K."/>
        </authorList>
    </citation>
    <scope>NUCLEOTIDE SEQUENCE [LARGE SCALE GENOMIC DNA]</scope>
    <source>
        <strain evidence="3">ATCC 14091 / BCRC 22168 / CBS 111 / JCM 3599 / NBRC 0793 / NRRL Y-1031 F-60-10</strain>
    </source>
</reference>
<dbReference type="HOGENOM" id="CLU_2529182_0_0_1"/>
<dbReference type="Proteomes" id="UP000009328">
    <property type="component" value="Unassembled WGS sequence"/>
</dbReference>
<proteinExistence type="predicted"/>
<keyword evidence="3" id="KW-1185">Reference proteome</keyword>